<keyword evidence="2" id="KW-1185">Reference proteome</keyword>
<protein>
    <submittedName>
        <fullName evidence="1">Uncharacterized protein</fullName>
    </submittedName>
</protein>
<evidence type="ECO:0000313" key="1">
    <source>
        <dbReference type="EMBL" id="KAK2574794.1"/>
    </source>
</evidence>
<sequence>MRLSVTKALDLIFGAFDEDLVTSRMINSSGWKRNKLYKRFNYDHNGTQRSESQIKQLILDEWKEKRDRGTVLHDYINRRYTSV</sequence>
<evidence type="ECO:0000313" key="2">
    <source>
        <dbReference type="Proteomes" id="UP001258017"/>
    </source>
</evidence>
<proteinExistence type="predicted"/>
<dbReference type="Proteomes" id="UP001258017">
    <property type="component" value="Unassembled WGS sequence"/>
</dbReference>
<dbReference type="EMBL" id="JAIFRP010004875">
    <property type="protein sequence ID" value="KAK2574794.1"/>
    <property type="molecule type" value="Genomic_DNA"/>
</dbReference>
<feature type="non-terminal residue" evidence="1">
    <location>
        <position position="83"/>
    </location>
</feature>
<dbReference type="AlphaFoldDB" id="A0AAD9R868"/>
<accession>A0AAD9R868</accession>
<gene>
    <name evidence="1" type="ORF">KPH14_013118</name>
</gene>
<comment type="caution">
    <text evidence="1">The sequence shown here is derived from an EMBL/GenBank/DDBJ whole genome shotgun (WGS) entry which is preliminary data.</text>
</comment>
<name>A0AAD9R868_9HYME</name>
<reference evidence="1" key="2">
    <citation type="journal article" date="2023" name="Commun. Biol.">
        <title>Intrasexual cuticular hydrocarbon dimorphism in a wasp sheds light on hydrocarbon biosynthesis genes in Hymenoptera.</title>
        <authorList>
            <person name="Moris V.C."/>
            <person name="Podsiadlowski L."/>
            <person name="Martin S."/>
            <person name="Oeyen J.P."/>
            <person name="Donath A."/>
            <person name="Petersen M."/>
            <person name="Wilbrandt J."/>
            <person name="Misof B."/>
            <person name="Liedtke D."/>
            <person name="Thamm M."/>
            <person name="Scheiner R."/>
            <person name="Schmitt T."/>
            <person name="Niehuis O."/>
        </authorList>
    </citation>
    <scope>NUCLEOTIDE SEQUENCE</scope>
    <source>
        <strain evidence="1">GBR_01_08_01A</strain>
    </source>
</reference>
<reference evidence="1" key="1">
    <citation type="submission" date="2021-08" db="EMBL/GenBank/DDBJ databases">
        <authorList>
            <person name="Misof B."/>
            <person name="Oliver O."/>
            <person name="Podsiadlowski L."/>
            <person name="Donath A."/>
            <person name="Peters R."/>
            <person name="Mayer C."/>
            <person name="Rust J."/>
            <person name="Gunkel S."/>
            <person name="Lesny P."/>
            <person name="Martin S."/>
            <person name="Oeyen J.P."/>
            <person name="Petersen M."/>
            <person name="Panagiotis P."/>
            <person name="Wilbrandt J."/>
            <person name="Tanja T."/>
        </authorList>
    </citation>
    <scope>NUCLEOTIDE SEQUENCE</scope>
    <source>
        <strain evidence="1">GBR_01_08_01A</strain>
        <tissue evidence="1">Thorax + abdomen</tissue>
    </source>
</reference>
<organism evidence="1 2">
    <name type="scientific">Odynerus spinipes</name>
    <dbReference type="NCBI Taxonomy" id="1348599"/>
    <lineage>
        <taxon>Eukaryota</taxon>
        <taxon>Metazoa</taxon>
        <taxon>Ecdysozoa</taxon>
        <taxon>Arthropoda</taxon>
        <taxon>Hexapoda</taxon>
        <taxon>Insecta</taxon>
        <taxon>Pterygota</taxon>
        <taxon>Neoptera</taxon>
        <taxon>Endopterygota</taxon>
        <taxon>Hymenoptera</taxon>
        <taxon>Apocrita</taxon>
        <taxon>Aculeata</taxon>
        <taxon>Vespoidea</taxon>
        <taxon>Vespidae</taxon>
        <taxon>Eumeninae</taxon>
        <taxon>Odynerus</taxon>
    </lineage>
</organism>